<evidence type="ECO:0000313" key="5">
    <source>
        <dbReference type="Proteomes" id="UP000266841"/>
    </source>
</evidence>
<dbReference type="OMA" id="TLMCVGP"/>
<feature type="transmembrane region" description="Helical" evidence="2">
    <location>
        <begin position="273"/>
        <end position="293"/>
    </location>
</feature>
<feature type="compositionally biased region" description="Basic and acidic residues" evidence="1">
    <location>
        <begin position="213"/>
        <end position="225"/>
    </location>
</feature>
<dbReference type="AlphaFoldDB" id="K0SDB7"/>
<keyword evidence="5" id="KW-1185">Reference proteome</keyword>
<feature type="transmembrane region" description="Helical" evidence="2">
    <location>
        <begin position="13"/>
        <end position="31"/>
    </location>
</feature>
<feature type="domain" description="EamA" evidence="3">
    <location>
        <begin position="13"/>
        <end position="169"/>
    </location>
</feature>
<feature type="transmembrane region" description="Helical" evidence="2">
    <location>
        <begin position="388"/>
        <end position="409"/>
    </location>
</feature>
<dbReference type="InterPro" id="IPR037185">
    <property type="entry name" value="EmrE-like"/>
</dbReference>
<gene>
    <name evidence="4" type="ORF">THAOC_15207</name>
</gene>
<organism evidence="4 5">
    <name type="scientific">Thalassiosira oceanica</name>
    <name type="common">Marine diatom</name>
    <dbReference type="NCBI Taxonomy" id="159749"/>
    <lineage>
        <taxon>Eukaryota</taxon>
        <taxon>Sar</taxon>
        <taxon>Stramenopiles</taxon>
        <taxon>Ochrophyta</taxon>
        <taxon>Bacillariophyta</taxon>
        <taxon>Coscinodiscophyceae</taxon>
        <taxon>Thalassiosirophycidae</taxon>
        <taxon>Thalassiosirales</taxon>
        <taxon>Thalassiosiraceae</taxon>
        <taxon>Thalassiosira</taxon>
    </lineage>
</organism>
<name>K0SDB7_THAOC</name>
<feature type="region of interest" description="Disordered" evidence="1">
    <location>
        <begin position="172"/>
        <end position="242"/>
    </location>
</feature>
<keyword evidence="2" id="KW-1133">Transmembrane helix</keyword>
<reference evidence="4 5" key="1">
    <citation type="journal article" date="2012" name="Genome Biol.">
        <title>Genome and low-iron response of an oceanic diatom adapted to chronic iron limitation.</title>
        <authorList>
            <person name="Lommer M."/>
            <person name="Specht M."/>
            <person name="Roy A.S."/>
            <person name="Kraemer L."/>
            <person name="Andreson R."/>
            <person name="Gutowska M.A."/>
            <person name="Wolf J."/>
            <person name="Bergner S.V."/>
            <person name="Schilhabel M.B."/>
            <person name="Klostermeier U.C."/>
            <person name="Beiko R.G."/>
            <person name="Rosenstiel P."/>
            <person name="Hippler M."/>
            <person name="Laroche J."/>
        </authorList>
    </citation>
    <scope>NUCLEOTIDE SEQUENCE [LARGE SCALE GENOMIC DNA]</scope>
    <source>
        <strain evidence="4 5">CCMP1005</strain>
    </source>
</reference>
<keyword evidence="2" id="KW-0472">Membrane</keyword>
<dbReference type="Proteomes" id="UP000266841">
    <property type="component" value="Unassembled WGS sequence"/>
</dbReference>
<dbReference type="OrthoDB" id="195482at2759"/>
<comment type="caution">
    <text evidence="4">The sequence shown here is derived from an EMBL/GenBank/DDBJ whole genome shotgun (WGS) entry which is preliminary data.</text>
</comment>
<dbReference type="PANTHER" id="PTHR22911:SF137">
    <property type="entry name" value="SOLUTE CARRIER FAMILY 35 MEMBER G2-RELATED"/>
    <property type="match status" value="1"/>
</dbReference>
<keyword evidence="2" id="KW-0812">Transmembrane</keyword>
<dbReference type="SUPFAM" id="SSF103481">
    <property type="entry name" value="Multidrug resistance efflux transporter EmrE"/>
    <property type="match status" value="2"/>
</dbReference>
<sequence>MSRPVLFSPRADGMAAALLAPLFMTLGFFLWDAHWTKSGASAFSLNMFKCTLASGMFVVMCLARGFALPSIYDSTGESASEMGSASIGEGGVFTMESVGYLTLSSVLGIIVGDVLWLEALRLLGPRHVIVIDSVKPFAAALLGWAALDERLLGPAWGGMVLTVAGVGAVTWEEASRSSSGKDDDEEDDSGEEAKDIANTAATGISDIEGDPSENFRNEDEQESKPSESTSSPRPARPHGSRRRGYACAVVNVLADSLGSLLTKQHGVGMTTWAINLIRFGFAGAVCVVISLAMRAGRHLSRKGVIDDDFSEGSNVKETSPKWYELPVLTGRGWAHIVAGVVFVTFLCPALSNHALFLIPLGLAVSLGSVGPLYGLALDWPFRGRRSTVLGVAGAIAAVGGVVVLCVWGRG</sequence>
<evidence type="ECO:0000256" key="1">
    <source>
        <dbReference type="SAM" id="MobiDB-lite"/>
    </source>
</evidence>
<protein>
    <recommendedName>
        <fullName evidence="3">EamA domain-containing protein</fullName>
    </recommendedName>
</protein>
<feature type="transmembrane region" description="Helical" evidence="2">
    <location>
        <begin position="52"/>
        <end position="72"/>
    </location>
</feature>
<dbReference type="eggNOG" id="ENOG502SEEB">
    <property type="taxonomic scope" value="Eukaryota"/>
</dbReference>
<dbReference type="GO" id="GO:0016020">
    <property type="term" value="C:membrane"/>
    <property type="evidence" value="ECO:0007669"/>
    <property type="project" value="InterPro"/>
</dbReference>
<feature type="transmembrane region" description="Helical" evidence="2">
    <location>
        <begin position="357"/>
        <end position="376"/>
    </location>
</feature>
<dbReference type="EMBL" id="AGNL01017652">
    <property type="protein sequence ID" value="EJK64093.1"/>
    <property type="molecule type" value="Genomic_DNA"/>
</dbReference>
<proteinExistence type="predicted"/>
<evidence type="ECO:0000259" key="3">
    <source>
        <dbReference type="Pfam" id="PF00892"/>
    </source>
</evidence>
<evidence type="ECO:0000313" key="4">
    <source>
        <dbReference type="EMBL" id="EJK64093.1"/>
    </source>
</evidence>
<dbReference type="PANTHER" id="PTHR22911">
    <property type="entry name" value="ACYL-MALONYL CONDENSING ENZYME-RELATED"/>
    <property type="match status" value="1"/>
</dbReference>
<accession>K0SDB7</accession>
<evidence type="ECO:0000256" key="2">
    <source>
        <dbReference type="SAM" id="Phobius"/>
    </source>
</evidence>
<feature type="transmembrane region" description="Helical" evidence="2">
    <location>
        <begin position="332"/>
        <end position="351"/>
    </location>
</feature>
<dbReference type="Pfam" id="PF00892">
    <property type="entry name" value="EamA"/>
    <property type="match status" value="1"/>
</dbReference>
<dbReference type="InterPro" id="IPR000620">
    <property type="entry name" value="EamA_dom"/>
</dbReference>